<dbReference type="Proteomes" id="UP000070501">
    <property type="component" value="Unassembled WGS sequence"/>
</dbReference>
<dbReference type="PROSITE" id="PS00463">
    <property type="entry name" value="ZN2_CY6_FUNGAL_1"/>
    <property type="match status" value="1"/>
</dbReference>
<dbReference type="GO" id="GO:0043565">
    <property type="term" value="F:sequence-specific DNA binding"/>
    <property type="evidence" value="ECO:0007669"/>
    <property type="project" value="TreeGrafter"/>
</dbReference>
<name>A0A136IPZ0_9PEZI</name>
<feature type="compositionally biased region" description="Basic and acidic residues" evidence="8">
    <location>
        <begin position="121"/>
        <end position="130"/>
    </location>
</feature>
<accession>A0A136IPZ0</accession>
<gene>
    <name evidence="10" type="ORF">Micbo1qcDRAFT_190315</name>
</gene>
<evidence type="ECO:0000256" key="5">
    <source>
        <dbReference type="ARBA" id="ARBA00023125"/>
    </source>
</evidence>
<dbReference type="CDD" id="cd12148">
    <property type="entry name" value="fungal_TF_MHR"/>
    <property type="match status" value="1"/>
</dbReference>
<dbReference type="STRING" id="196109.A0A136IPZ0"/>
<evidence type="ECO:0000256" key="2">
    <source>
        <dbReference type="ARBA" id="ARBA00022723"/>
    </source>
</evidence>
<protein>
    <submittedName>
        <fullName evidence="10">Fungal-specific transcription factor domain-domain-containing protein</fullName>
    </submittedName>
</protein>
<keyword evidence="2" id="KW-0479">Metal-binding</keyword>
<feature type="compositionally biased region" description="Low complexity" evidence="8">
    <location>
        <begin position="25"/>
        <end position="43"/>
    </location>
</feature>
<dbReference type="GO" id="GO:0045944">
    <property type="term" value="P:positive regulation of transcription by RNA polymerase II"/>
    <property type="evidence" value="ECO:0007669"/>
    <property type="project" value="TreeGrafter"/>
</dbReference>
<keyword evidence="6" id="KW-0804">Transcription</keyword>
<dbReference type="GO" id="GO:0008270">
    <property type="term" value="F:zinc ion binding"/>
    <property type="evidence" value="ECO:0007669"/>
    <property type="project" value="InterPro"/>
</dbReference>
<dbReference type="InterPro" id="IPR001138">
    <property type="entry name" value="Zn2Cys6_DnaBD"/>
</dbReference>
<dbReference type="PROSITE" id="PS50048">
    <property type="entry name" value="ZN2_CY6_FUNGAL_2"/>
    <property type="match status" value="1"/>
</dbReference>
<dbReference type="GO" id="GO:0006351">
    <property type="term" value="P:DNA-templated transcription"/>
    <property type="evidence" value="ECO:0007669"/>
    <property type="project" value="InterPro"/>
</dbReference>
<dbReference type="SMART" id="SM00066">
    <property type="entry name" value="GAL4"/>
    <property type="match status" value="1"/>
</dbReference>
<feature type="region of interest" description="Disordered" evidence="8">
    <location>
        <begin position="114"/>
        <end position="164"/>
    </location>
</feature>
<dbReference type="Pfam" id="PF04082">
    <property type="entry name" value="Fungal_trans"/>
    <property type="match status" value="1"/>
</dbReference>
<keyword evidence="5" id="KW-0238">DNA-binding</keyword>
<dbReference type="GO" id="GO:0000981">
    <property type="term" value="F:DNA-binding transcription factor activity, RNA polymerase II-specific"/>
    <property type="evidence" value="ECO:0007669"/>
    <property type="project" value="InterPro"/>
</dbReference>
<dbReference type="PANTHER" id="PTHR47782:SF7">
    <property type="entry name" value="PROTEIN STB5"/>
    <property type="match status" value="1"/>
</dbReference>
<evidence type="ECO:0000313" key="10">
    <source>
        <dbReference type="EMBL" id="KXJ87002.1"/>
    </source>
</evidence>
<organism evidence="10 11">
    <name type="scientific">Microdochium bolleyi</name>
    <dbReference type="NCBI Taxonomy" id="196109"/>
    <lineage>
        <taxon>Eukaryota</taxon>
        <taxon>Fungi</taxon>
        <taxon>Dikarya</taxon>
        <taxon>Ascomycota</taxon>
        <taxon>Pezizomycotina</taxon>
        <taxon>Sordariomycetes</taxon>
        <taxon>Xylariomycetidae</taxon>
        <taxon>Xylariales</taxon>
        <taxon>Microdochiaceae</taxon>
        <taxon>Microdochium</taxon>
    </lineage>
</organism>
<feature type="region of interest" description="Disordered" evidence="8">
    <location>
        <begin position="1"/>
        <end position="54"/>
    </location>
</feature>
<dbReference type="SUPFAM" id="SSF57701">
    <property type="entry name" value="Zn2/Cys6 DNA-binding domain"/>
    <property type="match status" value="1"/>
</dbReference>
<dbReference type="OrthoDB" id="25921at2759"/>
<dbReference type="InterPro" id="IPR007219">
    <property type="entry name" value="XnlR_reg_dom"/>
</dbReference>
<evidence type="ECO:0000313" key="11">
    <source>
        <dbReference type="Proteomes" id="UP000070501"/>
    </source>
</evidence>
<evidence type="ECO:0000256" key="8">
    <source>
        <dbReference type="SAM" id="MobiDB-lite"/>
    </source>
</evidence>
<comment type="subcellular location">
    <subcellularLocation>
        <location evidence="1">Nucleus</location>
    </subcellularLocation>
</comment>
<dbReference type="Gene3D" id="4.10.240.10">
    <property type="entry name" value="Zn(2)-C6 fungal-type DNA-binding domain"/>
    <property type="match status" value="1"/>
</dbReference>
<keyword evidence="11" id="KW-1185">Reference proteome</keyword>
<keyword evidence="4" id="KW-0805">Transcription regulation</keyword>
<evidence type="ECO:0000256" key="3">
    <source>
        <dbReference type="ARBA" id="ARBA00022833"/>
    </source>
</evidence>
<feature type="region of interest" description="Disordered" evidence="8">
    <location>
        <begin position="610"/>
        <end position="633"/>
    </location>
</feature>
<keyword evidence="3" id="KW-0862">Zinc</keyword>
<dbReference type="FunCoup" id="A0A136IPZ0">
    <property type="interactions" value="845"/>
</dbReference>
<feature type="compositionally biased region" description="Polar residues" evidence="8">
    <location>
        <begin position="131"/>
        <end position="142"/>
    </location>
</feature>
<dbReference type="InterPro" id="IPR052202">
    <property type="entry name" value="Yeast_MetPath_Reg"/>
</dbReference>
<sequence length="666" mass="72864">MDPKTRSSFHRFRVSRLPEPDAEQSESAARARSSSPAPEAPASGTPSRTTKGIPACDRCRKFKKRCSRTLPVCSLCATAGQRCSFSIPPSTSTHTNQLRARVLWLEKYIADKIPGGLPDKQPLDGDREQEGSLTDTSPGTHASNREDASPGSRQEAGHDRGGAPVMTMTMDAVMNVSSESHMTGCHGQATAGSLPSNAVARKFVDAYLRNVNRAYPFVDRKRLQGSLESLDDLSRYHRTAESTLLYLVMAIGCTTLQRAGQIPEDSASKFHVSYSDIIQECVCTQSIESIQILLLLALYSLFDPFAPPAFTIMGIVARQAMVLGLTRRSSDDKALAASDVELRHRLTWSIYILDRMTCTSLGLPPAFVDVNMNTPLPGLTIEEFASPDRAQLTMILQTSRHVVQLRQLEGRIMEEIHCKRPSAAIMLSRSDRRVILQQIRADIENWYSNGCLVSPTEADNVPIHNSMTWLTARYYYLLVLLYYPCHFNPAGLVIPPAELIRYCQKHLQSTAALFHHRQLPLNTITLYRLFPVIMLLIHLFILSPADCIPFPEDETATVVAILQAFPDVWTLAHQAARITQSFLDDVADPAATNIAAAAVVAASTGSAGSVSTGGEAPGSSEAGPSGPFPYEPQQAMGQVQNISVGGLMGLGSTDANFEWGLEMDFL</sequence>
<dbReference type="InterPro" id="IPR036864">
    <property type="entry name" value="Zn2-C6_fun-type_DNA-bd_sf"/>
</dbReference>
<dbReference type="AlphaFoldDB" id="A0A136IPZ0"/>
<evidence type="ECO:0000259" key="9">
    <source>
        <dbReference type="PROSITE" id="PS50048"/>
    </source>
</evidence>
<evidence type="ECO:0000256" key="4">
    <source>
        <dbReference type="ARBA" id="ARBA00023015"/>
    </source>
</evidence>
<evidence type="ECO:0000256" key="7">
    <source>
        <dbReference type="ARBA" id="ARBA00023242"/>
    </source>
</evidence>
<proteinExistence type="predicted"/>
<dbReference type="CDD" id="cd00067">
    <property type="entry name" value="GAL4"/>
    <property type="match status" value="1"/>
</dbReference>
<dbReference type="GO" id="GO:0005634">
    <property type="term" value="C:nucleus"/>
    <property type="evidence" value="ECO:0007669"/>
    <property type="project" value="UniProtKB-SubCell"/>
</dbReference>
<reference evidence="11" key="1">
    <citation type="submission" date="2016-02" db="EMBL/GenBank/DDBJ databases">
        <title>Draft genome sequence of Microdochium bolleyi, a fungal endophyte of beachgrass.</title>
        <authorList>
            <consortium name="DOE Joint Genome Institute"/>
            <person name="David A.S."/>
            <person name="May G."/>
            <person name="Haridas S."/>
            <person name="Lim J."/>
            <person name="Wang M."/>
            <person name="Labutti K."/>
            <person name="Lipzen A."/>
            <person name="Barry K."/>
            <person name="Grigoriev I.V."/>
        </authorList>
    </citation>
    <scope>NUCLEOTIDE SEQUENCE [LARGE SCALE GENOMIC DNA]</scope>
    <source>
        <strain evidence="11">J235TASD1</strain>
    </source>
</reference>
<dbReference type="EMBL" id="KQ964264">
    <property type="protein sequence ID" value="KXJ87002.1"/>
    <property type="molecule type" value="Genomic_DNA"/>
</dbReference>
<dbReference type="Pfam" id="PF00172">
    <property type="entry name" value="Zn_clus"/>
    <property type="match status" value="1"/>
</dbReference>
<dbReference type="InParanoid" id="A0A136IPZ0"/>
<evidence type="ECO:0000256" key="6">
    <source>
        <dbReference type="ARBA" id="ARBA00023163"/>
    </source>
</evidence>
<feature type="domain" description="Zn(2)-C6 fungal-type" evidence="9">
    <location>
        <begin position="55"/>
        <end position="85"/>
    </location>
</feature>
<keyword evidence="7" id="KW-0539">Nucleus</keyword>
<evidence type="ECO:0000256" key="1">
    <source>
        <dbReference type="ARBA" id="ARBA00004123"/>
    </source>
</evidence>
<dbReference type="PANTHER" id="PTHR47782">
    <property type="entry name" value="ZN(II)2CYS6 TRANSCRIPTION FACTOR (EUROFUNG)-RELATED"/>
    <property type="match status" value="1"/>
</dbReference>
<dbReference type="SMART" id="SM00906">
    <property type="entry name" value="Fungal_trans"/>
    <property type="match status" value="1"/>
</dbReference>